<dbReference type="Gene3D" id="3.40.1010.10">
    <property type="entry name" value="Cobalt-precorrin-4 Transmethylase, Domain 1"/>
    <property type="match status" value="1"/>
</dbReference>
<dbReference type="InterPro" id="IPR014776">
    <property type="entry name" value="4pyrrole_Mease_sub2"/>
</dbReference>
<keyword evidence="6" id="KW-0627">Porphyrin biosynthesis</keyword>
<evidence type="ECO:0000256" key="1">
    <source>
        <dbReference type="ARBA" id="ARBA00005879"/>
    </source>
</evidence>
<protein>
    <recommendedName>
        <fullName evidence="2">uroporphyrinogen-III C-methyltransferase</fullName>
        <ecNumber evidence="2">2.1.1.107</ecNumber>
    </recommendedName>
</protein>
<name>A0A4S8HGG1_9BACT</name>
<feature type="domain" description="Tetrapyrrole methylase" evidence="8">
    <location>
        <begin position="10"/>
        <end position="217"/>
    </location>
</feature>
<sequence length="249" mass="27373">MAVSPLQPELIVAGAGAGDPELITLKAYRLLQEVPVVLYDNLVNKTLLSYIKPDCEAIYVGKLPYGDYTPQEQIHELIREKAFEKGKVLRLKGGDPFIFGRGFEEILFARKHGIKTTYIPGITSMQASGLYDIPLTFRNISESIWVVTGTKKDGSLSADLQLAIQSKATVVIYMGMKKLPEIANTYIEKGYGDMPAAIIHYASLPYHKLAKGMIKDLPQLAAVQQITHPALIIIGPVTDTDTLLGNDDQ</sequence>
<dbReference type="InterPro" id="IPR006366">
    <property type="entry name" value="CobA/CysG_C"/>
</dbReference>
<dbReference type="NCBIfam" id="TIGR01469">
    <property type="entry name" value="cobA_cysG_Cterm"/>
    <property type="match status" value="1"/>
</dbReference>
<reference evidence="9 10" key="1">
    <citation type="submission" date="2019-04" db="EMBL/GenBank/DDBJ databases">
        <title>Niastella caeni sp. nov., isolated from activated sludge.</title>
        <authorList>
            <person name="Sheng M."/>
        </authorList>
    </citation>
    <scope>NUCLEOTIDE SEQUENCE [LARGE SCALE GENOMIC DNA]</scope>
    <source>
        <strain evidence="9 10">HX-2-15</strain>
    </source>
</reference>
<evidence type="ECO:0000256" key="2">
    <source>
        <dbReference type="ARBA" id="ARBA00012162"/>
    </source>
</evidence>
<keyword evidence="4 9" id="KW-0808">Transferase</keyword>
<dbReference type="SUPFAM" id="SSF53790">
    <property type="entry name" value="Tetrapyrrole methylase"/>
    <property type="match status" value="1"/>
</dbReference>
<dbReference type="FunFam" id="3.40.1010.10:FF:000001">
    <property type="entry name" value="Siroheme synthase"/>
    <property type="match status" value="1"/>
</dbReference>
<comment type="caution">
    <text evidence="9">The sequence shown here is derived from an EMBL/GenBank/DDBJ whole genome shotgun (WGS) entry which is preliminary data.</text>
</comment>
<evidence type="ECO:0000259" key="8">
    <source>
        <dbReference type="Pfam" id="PF00590"/>
    </source>
</evidence>
<dbReference type="Pfam" id="PF00590">
    <property type="entry name" value="TP_methylase"/>
    <property type="match status" value="1"/>
</dbReference>
<dbReference type="EC" id="2.1.1.107" evidence="2"/>
<dbReference type="OrthoDB" id="9815856at2"/>
<dbReference type="InterPro" id="IPR050161">
    <property type="entry name" value="Siro_Cobalamin_biosynth"/>
</dbReference>
<dbReference type="Gene3D" id="3.30.950.10">
    <property type="entry name" value="Methyltransferase, Cobalt-precorrin-4 Transmethylase, Domain 2"/>
    <property type="match status" value="1"/>
</dbReference>
<evidence type="ECO:0000256" key="4">
    <source>
        <dbReference type="ARBA" id="ARBA00022679"/>
    </source>
</evidence>
<dbReference type="EMBL" id="STFF01000008">
    <property type="protein sequence ID" value="THU34107.1"/>
    <property type="molecule type" value="Genomic_DNA"/>
</dbReference>
<proteinExistence type="inferred from homology"/>
<dbReference type="NCBIfam" id="NF004790">
    <property type="entry name" value="PRK06136.1"/>
    <property type="match status" value="1"/>
</dbReference>
<evidence type="ECO:0000313" key="9">
    <source>
        <dbReference type="EMBL" id="THU34107.1"/>
    </source>
</evidence>
<dbReference type="GO" id="GO:0019354">
    <property type="term" value="P:siroheme biosynthetic process"/>
    <property type="evidence" value="ECO:0007669"/>
    <property type="project" value="InterPro"/>
</dbReference>
<keyword evidence="3 9" id="KW-0489">Methyltransferase</keyword>
<evidence type="ECO:0000256" key="7">
    <source>
        <dbReference type="ARBA" id="ARBA00025705"/>
    </source>
</evidence>
<evidence type="ECO:0000256" key="6">
    <source>
        <dbReference type="ARBA" id="ARBA00023244"/>
    </source>
</evidence>
<dbReference type="GO" id="GO:0004851">
    <property type="term" value="F:uroporphyrin-III C-methyltransferase activity"/>
    <property type="evidence" value="ECO:0007669"/>
    <property type="project" value="UniProtKB-EC"/>
</dbReference>
<dbReference type="GO" id="GO:0032259">
    <property type="term" value="P:methylation"/>
    <property type="evidence" value="ECO:0007669"/>
    <property type="project" value="UniProtKB-KW"/>
</dbReference>
<evidence type="ECO:0000256" key="5">
    <source>
        <dbReference type="ARBA" id="ARBA00022691"/>
    </source>
</evidence>
<dbReference type="PANTHER" id="PTHR45790">
    <property type="entry name" value="SIROHEME SYNTHASE-RELATED"/>
    <property type="match status" value="1"/>
</dbReference>
<dbReference type="CDD" id="cd11642">
    <property type="entry name" value="SUMT"/>
    <property type="match status" value="1"/>
</dbReference>
<comment type="similarity">
    <text evidence="1">Belongs to the precorrin methyltransferase family.</text>
</comment>
<dbReference type="InterPro" id="IPR035996">
    <property type="entry name" value="4pyrrol_Methylase_sf"/>
</dbReference>
<gene>
    <name evidence="9" type="primary">cobA</name>
    <name evidence="9" type="ORF">FAM09_24100</name>
</gene>
<evidence type="ECO:0000256" key="3">
    <source>
        <dbReference type="ARBA" id="ARBA00022603"/>
    </source>
</evidence>
<comment type="pathway">
    <text evidence="7">Porphyrin-containing compound metabolism; siroheme biosynthesis; precorrin-2 from uroporphyrinogen III: step 1/1.</text>
</comment>
<keyword evidence="10" id="KW-1185">Reference proteome</keyword>
<organism evidence="9 10">
    <name type="scientific">Niastella caeni</name>
    <dbReference type="NCBI Taxonomy" id="2569763"/>
    <lineage>
        <taxon>Bacteria</taxon>
        <taxon>Pseudomonadati</taxon>
        <taxon>Bacteroidota</taxon>
        <taxon>Chitinophagia</taxon>
        <taxon>Chitinophagales</taxon>
        <taxon>Chitinophagaceae</taxon>
        <taxon>Niastella</taxon>
    </lineage>
</organism>
<dbReference type="InterPro" id="IPR014777">
    <property type="entry name" value="4pyrrole_Mease_sub1"/>
</dbReference>
<evidence type="ECO:0000313" key="10">
    <source>
        <dbReference type="Proteomes" id="UP000306918"/>
    </source>
</evidence>
<dbReference type="RefSeq" id="WP_136579723.1">
    <property type="nucleotide sequence ID" value="NZ_STFF01000008.1"/>
</dbReference>
<keyword evidence="5" id="KW-0949">S-adenosyl-L-methionine</keyword>
<dbReference type="PANTHER" id="PTHR45790:SF3">
    <property type="entry name" value="S-ADENOSYL-L-METHIONINE-DEPENDENT UROPORPHYRINOGEN III METHYLTRANSFERASE, CHLOROPLASTIC"/>
    <property type="match status" value="1"/>
</dbReference>
<dbReference type="AlphaFoldDB" id="A0A4S8HGG1"/>
<dbReference type="InterPro" id="IPR000878">
    <property type="entry name" value="4pyrrol_Mease"/>
</dbReference>
<dbReference type="Proteomes" id="UP000306918">
    <property type="component" value="Unassembled WGS sequence"/>
</dbReference>
<accession>A0A4S8HGG1</accession>